<protein>
    <submittedName>
        <fullName evidence="10">Anaphase promoting complex subunit 8 / Cdc23/Tetratricopeptide repeat/TPR repeat</fullName>
    </submittedName>
</protein>
<evidence type="ECO:0000256" key="7">
    <source>
        <dbReference type="PROSITE-ProRule" id="PRU00339"/>
    </source>
</evidence>
<name>A0AAW0FAA0_9TRYP</name>
<gene>
    <name evidence="10" type="ORF">NESM_000292800</name>
</gene>
<comment type="caution">
    <text evidence="10">The sequence shown here is derived from an EMBL/GenBank/DDBJ whole genome shotgun (WGS) entry which is preliminary data.</text>
</comment>
<feature type="region of interest" description="Disordered" evidence="8">
    <location>
        <begin position="493"/>
        <end position="563"/>
    </location>
</feature>
<evidence type="ECO:0000256" key="5">
    <source>
        <dbReference type="ARBA" id="ARBA00022803"/>
    </source>
</evidence>
<dbReference type="PANTHER" id="PTHR12558">
    <property type="entry name" value="CELL DIVISION CYCLE 16,23,27"/>
    <property type="match status" value="1"/>
</dbReference>
<dbReference type="EMBL" id="JAECZO010000027">
    <property type="protein sequence ID" value="KAK7202222.1"/>
    <property type="molecule type" value="Genomic_DNA"/>
</dbReference>
<dbReference type="InterPro" id="IPR019734">
    <property type="entry name" value="TPR_rpt"/>
</dbReference>
<feature type="compositionally biased region" description="Pro residues" evidence="8">
    <location>
        <begin position="1057"/>
        <end position="1068"/>
    </location>
</feature>
<organism evidence="10 11">
    <name type="scientific">Novymonas esmeraldas</name>
    <dbReference type="NCBI Taxonomy" id="1808958"/>
    <lineage>
        <taxon>Eukaryota</taxon>
        <taxon>Discoba</taxon>
        <taxon>Euglenozoa</taxon>
        <taxon>Kinetoplastea</taxon>
        <taxon>Metakinetoplastina</taxon>
        <taxon>Trypanosomatida</taxon>
        <taxon>Trypanosomatidae</taxon>
        <taxon>Novymonas</taxon>
    </lineage>
</organism>
<evidence type="ECO:0000313" key="11">
    <source>
        <dbReference type="Proteomes" id="UP001430356"/>
    </source>
</evidence>
<feature type="region of interest" description="Disordered" evidence="8">
    <location>
        <begin position="227"/>
        <end position="253"/>
    </location>
</feature>
<feature type="region of interest" description="Disordered" evidence="8">
    <location>
        <begin position="1"/>
        <end position="41"/>
    </location>
</feature>
<evidence type="ECO:0000256" key="4">
    <source>
        <dbReference type="ARBA" id="ARBA00022786"/>
    </source>
</evidence>
<feature type="compositionally biased region" description="Basic and acidic residues" evidence="8">
    <location>
        <begin position="293"/>
        <end position="302"/>
    </location>
</feature>
<dbReference type="GO" id="GO:0051301">
    <property type="term" value="P:cell division"/>
    <property type="evidence" value="ECO:0007669"/>
    <property type="project" value="UniProtKB-KW"/>
</dbReference>
<dbReference type="InterPro" id="IPR011990">
    <property type="entry name" value="TPR-like_helical_dom_sf"/>
</dbReference>
<feature type="compositionally biased region" description="Low complexity" evidence="8">
    <location>
        <begin position="1"/>
        <end position="11"/>
    </location>
</feature>
<feature type="compositionally biased region" description="Pro residues" evidence="8">
    <location>
        <begin position="546"/>
        <end position="557"/>
    </location>
</feature>
<reference evidence="10 11" key="1">
    <citation type="journal article" date="2021" name="MBio">
        <title>A New Model Trypanosomatid, Novymonas esmeraldas: Genomic Perception of Its 'Candidatus Pandoraea novymonadis' Endosymbiont.</title>
        <authorList>
            <person name="Zakharova A."/>
            <person name="Saura A."/>
            <person name="Butenko A."/>
            <person name="Podesvova L."/>
            <person name="Warmusova S."/>
            <person name="Kostygov A.Y."/>
            <person name="Nenarokova A."/>
            <person name="Lukes J."/>
            <person name="Opperdoes F.R."/>
            <person name="Yurchenko V."/>
        </authorList>
    </citation>
    <scope>NUCLEOTIDE SEQUENCE [LARGE SCALE GENOMIC DNA]</scope>
    <source>
        <strain evidence="10 11">E262AT.01</strain>
    </source>
</reference>
<dbReference type="GO" id="GO:0016567">
    <property type="term" value="P:protein ubiquitination"/>
    <property type="evidence" value="ECO:0007669"/>
    <property type="project" value="TreeGrafter"/>
</dbReference>
<dbReference type="InterPro" id="IPR007192">
    <property type="entry name" value="APC8"/>
</dbReference>
<keyword evidence="2" id="KW-0677">Repeat</keyword>
<dbReference type="PANTHER" id="PTHR12558:SF10">
    <property type="entry name" value="CELL DIVISION CYCLE PROTEIN 23 HOMOLOG"/>
    <property type="match status" value="1"/>
</dbReference>
<keyword evidence="4" id="KW-0833">Ubl conjugation pathway</keyword>
<feature type="region of interest" description="Disordered" evidence="8">
    <location>
        <begin position="924"/>
        <end position="996"/>
    </location>
</feature>
<dbReference type="Pfam" id="PF13414">
    <property type="entry name" value="TPR_11"/>
    <property type="match status" value="1"/>
</dbReference>
<feature type="domain" description="Cdc23" evidence="9">
    <location>
        <begin position="56"/>
        <end position="228"/>
    </location>
</feature>
<keyword evidence="6" id="KW-0131">Cell cycle</keyword>
<evidence type="ECO:0000256" key="2">
    <source>
        <dbReference type="ARBA" id="ARBA00022737"/>
    </source>
</evidence>
<evidence type="ECO:0000256" key="3">
    <source>
        <dbReference type="ARBA" id="ARBA00022776"/>
    </source>
</evidence>
<keyword evidence="1" id="KW-0132">Cell division</keyword>
<accession>A0AAW0FAA0</accession>
<dbReference type="SUPFAM" id="SSF48452">
    <property type="entry name" value="TPR-like"/>
    <property type="match status" value="1"/>
</dbReference>
<keyword evidence="5 7" id="KW-0802">TPR repeat</keyword>
<dbReference type="GO" id="GO:0031145">
    <property type="term" value="P:anaphase-promoting complex-dependent catabolic process"/>
    <property type="evidence" value="ECO:0007669"/>
    <property type="project" value="TreeGrafter"/>
</dbReference>
<dbReference type="GO" id="GO:0005680">
    <property type="term" value="C:anaphase-promoting complex"/>
    <property type="evidence" value="ECO:0007669"/>
    <property type="project" value="InterPro"/>
</dbReference>
<feature type="compositionally biased region" description="Low complexity" evidence="8">
    <location>
        <begin position="971"/>
        <end position="984"/>
    </location>
</feature>
<evidence type="ECO:0000259" key="9">
    <source>
        <dbReference type="Pfam" id="PF04049"/>
    </source>
</evidence>
<proteinExistence type="predicted"/>
<evidence type="ECO:0000313" key="10">
    <source>
        <dbReference type="EMBL" id="KAK7202222.1"/>
    </source>
</evidence>
<evidence type="ECO:0000256" key="8">
    <source>
        <dbReference type="SAM" id="MobiDB-lite"/>
    </source>
</evidence>
<evidence type="ECO:0000256" key="6">
    <source>
        <dbReference type="ARBA" id="ARBA00023306"/>
    </source>
</evidence>
<keyword evidence="11" id="KW-1185">Reference proteome</keyword>
<feature type="compositionally biased region" description="Gly residues" evidence="8">
    <location>
        <begin position="234"/>
        <end position="249"/>
    </location>
</feature>
<dbReference type="AlphaFoldDB" id="A0AAW0FAA0"/>
<feature type="compositionally biased region" description="Polar residues" evidence="8">
    <location>
        <begin position="1075"/>
        <end position="1084"/>
    </location>
</feature>
<dbReference type="SMART" id="SM00028">
    <property type="entry name" value="TPR"/>
    <property type="match status" value="5"/>
</dbReference>
<dbReference type="Pfam" id="PF04049">
    <property type="entry name" value="ANAPC8"/>
    <property type="match status" value="1"/>
</dbReference>
<dbReference type="GO" id="GO:0045842">
    <property type="term" value="P:positive regulation of mitotic metaphase/anaphase transition"/>
    <property type="evidence" value="ECO:0007669"/>
    <property type="project" value="TreeGrafter"/>
</dbReference>
<feature type="repeat" description="TPR" evidence="7">
    <location>
        <begin position="687"/>
        <end position="720"/>
    </location>
</feature>
<dbReference type="Gene3D" id="1.25.40.10">
    <property type="entry name" value="Tetratricopeptide repeat domain"/>
    <property type="match status" value="4"/>
</dbReference>
<feature type="compositionally biased region" description="Polar residues" evidence="8">
    <location>
        <begin position="509"/>
        <end position="525"/>
    </location>
</feature>
<feature type="repeat" description="TPR" evidence="7">
    <location>
        <begin position="653"/>
        <end position="686"/>
    </location>
</feature>
<keyword evidence="3" id="KW-0498">Mitosis</keyword>
<dbReference type="PROSITE" id="PS50005">
    <property type="entry name" value="TPR"/>
    <property type="match status" value="3"/>
</dbReference>
<feature type="compositionally biased region" description="Low complexity" evidence="8">
    <location>
        <begin position="305"/>
        <end position="316"/>
    </location>
</feature>
<dbReference type="Proteomes" id="UP001430356">
    <property type="component" value="Unassembled WGS sequence"/>
</dbReference>
<feature type="compositionally biased region" description="Gly residues" evidence="8">
    <location>
        <begin position="12"/>
        <end position="24"/>
    </location>
</feature>
<sequence>MIESPSPSAGPRVGGGGAGEGGGVRSTARAGEAGGGGSGSHFAHSSAGLTVGDAMDAVAAQCERRGLTSAATWLGEMSLRALPAVLSTPVPSVAAGHGGRSSSLVAVLALDDDVADAMVRPSSNSTAARATWRRLHRVALGYFTKGEFQRCHSVLLREAMRNTAACRRGADADADGDQSAADALDGGGLAVPPPEVVRGLRTTIMPSQLQFLCLYALFMEGMKAKQLSSSSSSGSGGPSNGGGGGGGGPQRALHPHARVLRAYLVEALRNPVNVLPCLPNAAPSSGGGGGGGRGDHDGDVHHTPVSRPSWTTSSASRWTSGAAAAARRVVDGGVVDGVSPSTAASSAFSNASPAGSPAIAAPPAGAAAAGGGSAVASEPVADAPGADLLRSDPYLVWLMGVVLRELFMRQESATFLLAAVTVNPLLRCAWEDLACLVSRESQLVELDAALDGVEPAFMADLFAAEVRGLLGMTPVSSARLRAAAAAALASAGDGAAPTMSPTGPPLSAASATAMNSTLTASTRPPASSALPEDHPITAKLSACTSPLPPPPPPPPPASSLSPSTGAAALANAWECLSVLFPDTPFVLSQLARFYYHQRSRLDRAEALYQRIRAIDPHYFAILFDYSNLLYTKRDRLGLSSLVQSVYHADAFRAETNFAVGNYYVLLGQHDRAALHFLRTTAIDPQCAEAWLLLGHAYVEGKNTTAAVEAYRTAVSLNERDYRGWYNLGQLYELLEAYHHALYYYWHTTSLRPADPGMWVAVANCLEHDGRTAESIACLERAETYDSSSAPGYPAYVRRIATYHIAKSSFTRACVYLEKLAQSPAATTEDLLLALPFIIQHYIQRARNSVDVFLRTPMQDPMLFSPGAASATSSPPSSSSVSTAAAGSRTALYHARAAAALQHLHKAEEHLGTVAELVAPSPAGHLSGSGELLPATSAATATGGGGAENSAPPPLSPERHVDSQRGRPPRGGPSAPASTAAAVAPAGGGAPPASPQRPSAAAAAALAAVAASATPNTGDLPLAAFVRSRHQEIGALRVQAMHLLHSGMAVASGSAATQPPPPPPAPPQPHVGRHALTSQLLGRHQ</sequence>
<feature type="region of interest" description="Disordered" evidence="8">
    <location>
        <begin position="1050"/>
        <end position="1084"/>
    </location>
</feature>
<feature type="region of interest" description="Disordered" evidence="8">
    <location>
        <begin position="283"/>
        <end position="316"/>
    </location>
</feature>
<feature type="repeat" description="TPR" evidence="7">
    <location>
        <begin position="721"/>
        <end position="754"/>
    </location>
</feature>
<evidence type="ECO:0000256" key="1">
    <source>
        <dbReference type="ARBA" id="ARBA00022618"/>
    </source>
</evidence>